<dbReference type="AlphaFoldDB" id="A0A0A9JKC7"/>
<dbReference type="EMBL" id="GBRH01257861">
    <property type="protein sequence ID" value="JAD40034.1"/>
    <property type="molecule type" value="Transcribed_RNA"/>
</dbReference>
<name>A0A0A9JKC7_ARUDO</name>
<evidence type="ECO:0000313" key="1">
    <source>
        <dbReference type="EMBL" id="JAD40034.1"/>
    </source>
</evidence>
<proteinExistence type="predicted"/>
<organism evidence="1">
    <name type="scientific">Arundo donax</name>
    <name type="common">Giant reed</name>
    <name type="synonym">Donax arundinaceus</name>
    <dbReference type="NCBI Taxonomy" id="35708"/>
    <lineage>
        <taxon>Eukaryota</taxon>
        <taxon>Viridiplantae</taxon>
        <taxon>Streptophyta</taxon>
        <taxon>Embryophyta</taxon>
        <taxon>Tracheophyta</taxon>
        <taxon>Spermatophyta</taxon>
        <taxon>Magnoliopsida</taxon>
        <taxon>Liliopsida</taxon>
        <taxon>Poales</taxon>
        <taxon>Poaceae</taxon>
        <taxon>PACMAD clade</taxon>
        <taxon>Arundinoideae</taxon>
        <taxon>Arundineae</taxon>
        <taxon>Arundo</taxon>
    </lineage>
</organism>
<reference evidence="1" key="1">
    <citation type="submission" date="2014-09" db="EMBL/GenBank/DDBJ databases">
        <authorList>
            <person name="Magalhaes I.L.F."/>
            <person name="Oliveira U."/>
            <person name="Santos F.R."/>
            <person name="Vidigal T.H.D.A."/>
            <person name="Brescovit A.D."/>
            <person name="Santos A.J."/>
        </authorList>
    </citation>
    <scope>NUCLEOTIDE SEQUENCE</scope>
    <source>
        <tissue evidence="1">Shoot tissue taken approximately 20 cm above the soil surface</tissue>
    </source>
</reference>
<protein>
    <submittedName>
        <fullName evidence="1">Uncharacterized protein</fullName>
    </submittedName>
</protein>
<accession>A0A0A9JKC7</accession>
<sequence>MEKSRHGCMIAWDQELTMMLLDMGVLPWLTVLTGQGFSLVVLVKKVIPTWLSGMKLKGQLRGRTMDLGNGRLVLFSLTQPETTSWLLEMSSLLNSGIWMAPAY</sequence>
<reference evidence="1" key="2">
    <citation type="journal article" date="2015" name="Data Brief">
        <title>Shoot transcriptome of the giant reed, Arundo donax.</title>
        <authorList>
            <person name="Barrero R.A."/>
            <person name="Guerrero F.D."/>
            <person name="Moolhuijzen P."/>
            <person name="Goolsby J.A."/>
            <person name="Tidwell J."/>
            <person name="Bellgard S.E."/>
            <person name="Bellgard M.I."/>
        </authorList>
    </citation>
    <scope>NUCLEOTIDE SEQUENCE</scope>
    <source>
        <tissue evidence="1">Shoot tissue taken approximately 20 cm above the soil surface</tissue>
    </source>
</reference>